<keyword evidence="2" id="KW-1185">Reference proteome</keyword>
<organism evidence="1 2">
    <name type="scientific">Entomomonas asaccharolytica</name>
    <dbReference type="NCBI Taxonomy" id="2785331"/>
    <lineage>
        <taxon>Bacteria</taxon>
        <taxon>Pseudomonadati</taxon>
        <taxon>Pseudomonadota</taxon>
        <taxon>Gammaproteobacteria</taxon>
        <taxon>Pseudomonadales</taxon>
        <taxon>Pseudomonadaceae</taxon>
        <taxon>Entomomonas</taxon>
    </lineage>
</organism>
<evidence type="ECO:0000313" key="2">
    <source>
        <dbReference type="Proteomes" id="UP000595278"/>
    </source>
</evidence>
<proteinExistence type="predicted"/>
<accession>A0A974NE58</accession>
<dbReference type="InterPro" id="IPR014894">
    <property type="entry name" value="DcrB/EagT6"/>
</dbReference>
<protein>
    <submittedName>
        <fullName evidence="1">DUF1795 domain-containing protein</fullName>
    </submittedName>
</protein>
<dbReference type="Pfam" id="PF08786">
    <property type="entry name" value="DcrB"/>
    <property type="match status" value="1"/>
</dbReference>
<dbReference type="InterPro" id="IPR016123">
    <property type="entry name" value="Mog1/PsbP_a/b/a-sand"/>
</dbReference>
<dbReference type="SUPFAM" id="SSF55724">
    <property type="entry name" value="Mog1p/PsbP-like"/>
    <property type="match status" value="1"/>
</dbReference>
<dbReference type="Gene3D" id="3.40.1000.10">
    <property type="entry name" value="Mog1/PsbP, alpha/beta/alpha sandwich"/>
    <property type="match status" value="1"/>
</dbReference>
<gene>
    <name evidence="1" type="ORF">JHT90_10385</name>
</gene>
<dbReference type="EMBL" id="CP067393">
    <property type="protein sequence ID" value="QQP84807.1"/>
    <property type="molecule type" value="Genomic_DNA"/>
</dbReference>
<dbReference type="Proteomes" id="UP000595278">
    <property type="component" value="Chromosome"/>
</dbReference>
<dbReference type="KEGG" id="eaz:JHT90_10385"/>
<sequence length="149" mass="17402">MEYLLQEGTITLPDDFYDRTVNTFALGSTIPAPLSVTVARDNMLPDETMPSYVKRQMQLMQAHIKGYKLVDHKEMKLPSNPNIEGAHIEAYYKSEGKYYYQRQAAFEIYPKRILVFSCTSQEQFTKQQDKLWQDLLASYKQRENSTQSK</sequence>
<name>A0A974NE58_9GAMM</name>
<evidence type="ECO:0000313" key="1">
    <source>
        <dbReference type="EMBL" id="QQP84807.1"/>
    </source>
</evidence>
<dbReference type="AlphaFoldDB" id="A0A974NE58"/>
<reference evidence="1 2" key="1">
    <citation type="submission" date="2021-01" db="EMBL/GenBank/DDBJ databases">
        <title>Entomomonas sp. F2A isolated from a house cricket (Acheta domesticus).</title>
        <authorList>
            <person name="Spergser J."/>
            <person name="Busse H.-J."/>
        </authorList>
    </citation>
    <scope>NUCLEOTIDE SEQUENCE [LARGE SCALE GENOMIC DNA]</scope>
    <source>
        <strain evidence="1 2">F2A</strain>
    </source>
</reference>
<dbReference type="RefSeq" id="WP_201090704.1">
    <property type="nucleotide sequence ID" value="NZ_CP067393.1"/>
</dbReference>